<feature type="transmembrane region" description="Helical" evidence="2">
    <location>
        <begin position="105"/>
        <end position="127"/>
    </location>
</feature>
<proteinExistence type="predicted"/>
<reference evidence="4 5" key="1">
    <citation type="submission" date="2019-01" db="EMBL/GenBank/DDBJ databases">
        <title>Draft genome sequence of Cellulomonas takizawaensis strain TKZ-21.</title>
        <authorList>
            <person name="Yamamura H."/>
            <person name="Hayashi T."/>
            <person name="Hamada M."/>
            <person name="Serisawa Y."/>
            <person name="Matsuyama K."/>
            <person name="Nakagawa Y."/>
            <person name="Otoguro M."/>
            <person name="Yanagida F."/>
            <person name="Hayakawa M."/>
        </authorList>
    </citation>
    <scope>NUCLEOTIDE SEQUENCE [LARGE SCALE GENOMIC DNA]</scope>
    <source>
        <strain evidence="4 5">NBRC12680</strain>
    </source>
</reference>
<evidence type="ECO:0000256" key="1">
    <source>
        <dbReference type="SAM" id="MobiDB-lite"/>
    </source>
</evidence>
<dbReference type="GO" id="GO:0080120">
    <property type="term" value="P:CAAX-box protein maturation"/>
    <property type="evidence" value="ECO:0007669"/>
    <property type="project" value="UniProtKB-ARBA"/>
</dbReference>
<dbReference type="OrthoDB" id="4453618at2"/>
<dbReference type="GO" id="GO:0004175">
    <property type="term" value="F:endopeptidase activity"/>
    <property type="evidence" value="ECO:0007669"/>
    <property type="project" value="UniProtKB-ARBA"/>
</dbReference>
<accession>A0A402DWQ0</accession>
<dbReference type="AlphaFoldDB" id="A0A402DWQ0"/>
<feature type="compositionally biased region" description="Low complexity" evidence="1">
    <location>
        <begin position="1"/>
        <end position="15"/>
    </location>
</feature>
<keyword evidence="4" id="KW-0645">Protease</keyword>
<organism evidence="4 5">
    <name type="scientific">Cellulomonas biazotea</name>
    <dbReference type="NCBI Taxonomy" id="1709"/>
    <lineage>
        <taxon>Bacteria</taxon>
        <taxon>Bacillati</taxon>
        <taxon>Actinomycetota</taxon>
        <taxon>Actinomycetes</taxon>
        <taxon>Micrococcales</taxon>
        <taxon>Cellulomonadaceae</taxon>
        <taxon>Cellulomonas</taxon>
    </lineage>
</organism>
<evidence type="ECO:0000313" key="5">
    <source>
        <dbReference type="Proteomes" id="UP000289954"/>
    </source>
</evidence>
<evidence type="ECO:0000313" key="4">
    <source>
        <dbReference type="EMBL" id="GCE78512.1"/>
    </source>
</evidence>
<keyword evidence="4" id="KW-0378">Hydrolase</keyword>
<sequence>MTTTAPDDATPASPSGSTPGATSAALDATRTDRSDDPPPYAALTGERAVRRRLTTEIWIVLGLSLGRSGLYAVVAIIDRLTAGPPLGDQTATLNPSRSPRPWLDLTYQLLQLGLALVPVALALYLLSANGRSAVRRIGLDVTRPWRDLGVGAGLAALIGIPGLGLYAVGRALGITVEVQASALDAAWWTIPVLLLAAIQNALLEEVVAVGYLMERLRDLRWRAPAIVVTSALLRGSYHLYQGWGPFFGNVVMGLVFAEYYRRRRRVMPLVVAHTIMDLVVFVGYALVPAEWRDALHLS</sequence>
<feature type="domain" description="CAAX prenyl protease 2/Lysostaphin resistance protein A-like" evidence="3">
    <location>
        <begin position="187"/>
        <end position="279"/>
    </location>
</feature>
<dbReference type="Pfam" id="PF02517">
    <property type="entry name" value="Rce1-like"/>
    <property type="match status" value="1"/>
</dbReference>
<evidence type="ECO:0000256" key="2">
    <source>
        <dbReference type="SAM" id="Phobius"/>
    </source>
</evidence>
<protein>
    <submittedName>
        <fullName evidence="4">CAAX amino protease</fullName>
    </submittedName>
</protein>
<feature type="transmembrane region" description="Helical" evidence="2">
    <location>
        <begin position="267"/>
        <end position="287"/>
    </location>
</feature>
<name>A0A402DWQ0_9CELL</name>
<evidence type="ECO:0000259" key="3">
    <source>
        <dbReference type="Pfam" id="PF02517"/>
    </source>
</evidence>
<feature type="transmembrane region" description="Helical" evidence="2">
    <location>
        <begin position="57"/>
        <end position="77"/>
    </location>
</feature>
<dbReference type="GO" id="GO:0006508">
    <property type="term" value="P:proteolysis"/>
    <property type="evidence" value="ECO:0007669"/>
    <property type="project" value="UniProtKB-KW"/>
</dbReference>
<gene>
    <name evidence="4" type="ORF">CBZ_35680</name>
</gene>
<dbReference type="Proteomes" id="UP000289954">
    <property type="component" value="Unassembled WGS sequence"/>
</dbReference>
<comment type="caution">
    <text evidence="4">The sequence shown here is derived from an EMBL/GenBank/DDBJ whole genome shotgun (WGS) entry which is preliminary data.</text>
</comment>
<keyword evidence="2" id="KW-0472">Membrane</keyword>
<dbReference type="InterPro" id="IPR003675">
    <property type="entry name" value="Rce1/LyrA-like_dom"/>
</dbReference>
<keyword evidence="2" id="KW-0812">Transmembrane</keyword>
<feature type="region of interest" description="Disordered" evidence="1">
    <location>
        <begin position="1"/>
        <end position="42"/>
    </location>
</feature>
<feature type="transmembrane region" description="Helical" evidence="2">
    <location>
        <begin position="148"/>
        <end position="168"/>
    </location>
</feature>
<dbReference type="RefSeq" id="WP_130783223.1">
    <property type="nucleotide sequence ID" value="NZ_BIMR01000477.1"/>
</dbReference>
<keyword evidence="2" id="KW-1133">Transmembrane helix</keyword>
<keyword evidence="5" id="KW-1185">Reference proteome</keyword>
<dbReference type="EMBL" id="BIMR01000477">
    <property type="protein sequence ID" value="GCE78512.1"/>
    <property type="molecule type" value="Genomic_DNA"/>
</dbReference>
<feature type="transmembrane region" description="Helical" evidence="2">
    <location>
        <begin position="188"/>
        <end position="212"/>
    </location>
</feature>